<dbReference type="InterPro" id="IPR044894">
    <property type="entry name" value="TubC_N_sf"/>
</dbReference>
<organism evidence="3 4">
    <name type="scientific">Trichormus variabilis N2B</name>
    <dbReference type="NCBI Taxonomy" id="2681315"/>
    <lineage>
        <taxon>Bacteria</taxon>
        <taxon>Bacillati</taxon>
        <taxon>Cyanobacteriota</taxon>
        <taxon>Cyanophyceae</taxon>
        <taxon>Nostocales</taxon>
        <taxon>Nostocaceae</taxon>
        <taxon>Trichormus</taxon>
    </lineage>
</organism>
<dbReference type="Gene3D" id="3.40.50.1820">
    <property type="entry name" value="alpha/beta hydrolase"/>
    <property type="match status" value="1"/>
</dbReference>
<dbReference type="InterPro" id="IPR025110">
    <property type="entry name" value="AMP-bd_C"/>
</dbReference>
<dbReference type="SUPFAM" id="SSF52777">
    <property type="entry name" value="CoA-dependent acyltransferases"/>
    <property type="match status" value="2"/>
</dbReference>
<dbReference type="InterPro" id="IPR029058">
    <property type="entry name" value="AB_hydrolase_fold"/>
</dbReference>
<dbReference type="Pfam" id="PF00550">
    <property type="entry name" value="PP-binding"/>
    <property type="match status" value="1"/>
</dbReference>
<dbReference type="InterPro" id="IPR023213">
    <property type="entry name" value="CAT-like_dom_sf"/>
</dbReference>
<dbReference type="CDD" id="cd19531">
    <property type="entry name" value="LCL_NRPS-like"/>
    <property type="match status" value="1"/>
</dbReference>
<evidence type="ECO:0000259" key="2">
    <source>
        <dbReference type="PROSITE" id="PS50075"/>
    </source>
</evidence>
<dbReference type="Gene3D" id="1.10.1200.10">
    <property type="entry name" value="ACP-like"/>
    <property type="match status" value="1"/>
</dbReference>
<dbReference type="InterPro" id="IPR000873">
    <property type="entry name" value="AMP-dep_synth/lig_dom"/>
</dbReference>
<evidence type="ECO:0000313" key="3">
    <source>
        <dbReference type="EMBL" id="MBC1303872.1"/>
    </source>
</evidence>
<dbReference type="PANTHER" id="PTHR45527">
    <property type="entry name" value="NONRIBOSOMAL PEPTIDE SYNTHETASE"/>
    <property type="match status" value="1"/>
</dbReference>
<sequence>MKTLDELLSELRQRNVQLWLEGDRLRYRVAKDSLTPELLTELKSQKAEIIDFLRRITTVASSQIPPIVSCERNGSLPLSFGQQRLWFLHQFEPDSSSNNMPVVVRFTGNLNVTILEESINEVVRRHEVLRTTFPAVNGKATLLIAPDISLQLPIIDLQSVSDEEREAEAYRLATNEAHRPFDLANGPILRVLLLRLSEQEHLLIWNMHCIVCDGASSDVFYQDLTTIYKALAEGKASPLSPLPLQYADFAHWQHQWLQGEVLESQVNYWKQKLEGSLPIIQLPYDRPRPAGAQTYRGDRSALLLPKSLNYALTELSQKWGVTLFMTLLTVFELLLYRYSGQEDLLISFASAGRGQVETERLIGFFSNTLVLRSNLAGNPTFRQLLGRVRKDCLEAYAHQDLPFERLIEELRPEQRNRSTSPLFQVKFSLNPPWSNGRGMASVELPDLKITSLFGYIYHGKTKYDLTLVLREQDNGLGMVFDYNADMFESSTIERMLGHFQNLLEGIVANPDCPISELTLLTQPEQHQLLVEWNHRQTADIKDICIHQLFEAQVRRTPHNIAVIEDNQQLNYQELNERANQLAHYLQTLGVGAGICVGLYLEPSLEMIVGLLGICKAGGTYIPITPTSHPNDLAFILNDAHVSLLLTKKSWSEKLPECESSIICLDSDEEVIAPHSRQNLVTQVTSGNLACVIYAPNPINKPDGIAMSHSNLVNHAVAIHQLWEVSAGDRILVFSGISSDTTIESLFPCWMNGASAVIQPQTTQNSITNFFSFIAQQQITVLNLPTFFWYKILKEISTSQAPLLESLRLVMVGGEKVSRTAYESWIELVGKQTRWLNAYGSIATTFTATVYDPQTASSETEILIGQPIANTQIYILDQLLQPVPVGAPGEVYISGVGVAKGYFRRTDLTSERFIPHPFSDNTHERLYKTGDLARYLPDGNIEYLGRTDNQVKICGVCVDLEQIEALLHQHQAITQAVVIATEVTSGEKQLVAYLVTQPEQTPTIDDLQTFLSQKIPHYWIPSDFIFLESLPVNTNGQVNRGALPEPNFIKQKSGANFVAPRNQLEIELTKIWENVLGKHPIGLKDNFFGLGGHSLLALRMFSQIETIFGKNLPLAILFQAPTIQQLSDILQQEGCSTSWSSLVPIQLNGSKPPLFLIHPIGGNVLEYSTLTHYLGEEQPIYGLQSLGLDGKQAPLNRVEDMANAYLQEIRSIQPNGPYFIAGYSFGGLVAYEMAQQLYTQGQKIGLLALLDTSCPNLQITRPSLNKFVRVHVNNLWKLQPQEKLIYIRNWLKWYLKKKNTRDVLIQDWQEVLENSHIVNVIDANVQAYENYTAQPYAGAMTLFRSSIQPVKLSDNIDLGWHDLVTGGLEIHHLTGDHSRLLKEPHVQKLTKQLKICLERSLTDNTLLFDDLNKFQPRLISHVGTTQTSSQFSINVSK</sequence>
<proteinExistence type="predicted"/>
<evidence type="ECO:0000313" key="4">
    <source>
        <dbReference type="Proteomes" id="UP000570851"/>
    </source>
</evidence>
<reference evidence="3 4" key="1">
    <citation type="submission" date="2019-11" db="EMBL/GenBank/DDBJ databases">
        <title>Comparison of genomes from free-living endosymbiotic cyanobacteria isolated from Azolla.</title>
        <authorList>
            <person name="Thiel T."/>
            <person name="Pratte B."/>
        </authorList>
    </citation>
    <scope>NUCLEOTIDE SEQUENCE [LARGE SCALE GENOMIC DNA]</scope>
    <source>
        <strain evidence="3 4">N2B</strain>
    </source>
</reference>
<dbReference type="Pfam" id="PF00975">
    <property type="entry name" value="Thioesterase"/>
    <property type="match status" value="1"/>
</dbReference>
<dbReference type="PROSITE" id="PS50075">
    <property type="entry name" value="CARRIER"/>
    <property type="match status" value="1"/>
</dbReference>
<dbReference type="Pfam" id="PF00501">
    <property type="entry name" value="AMP-binding"/>
    <property type="match status" value="1"/>
</dbReference>
<dbReference type="InterPro" id="IPR036736">
    <property type="entry name" value="ACP-like_sf"/>
</dbReference>
<dbReference type="InterPro" id="IPR045851">
    <property type="entry name" value="AMP-bd_C_sf"/>
</dbReference>
<protein>
    <submittedName>
        <fullName evidence="3">Amino acid adenylation domain-containing protein</fullName>
    </submittedName>
</protein>
<dbReference type="Pfam" id="PF13193">
    <property type="entry name" value="AMP-binding_C"/>
    <property type="match status" value="1"/>
</dbReference>
<dbReference type="SUPFAM" id="SSF53474">
    <property type="entry name" value="alpha/beta-Hydrolases"/>
    <property type="match status" value="1"/>
</dbReference>
<feature type="domain" description="Carrier" evidence="2">
    <location>
        <begin position="1058"/>
        <end position="1133"/>
    </location>
</feature>
<keyword evidence="4" id="KW-1185">Reference proteome</keyword>
<comment type="cofactor">
    <cofactor evidence="1">
        <name>pantetheine 4'-phosphate</name>
        <dbReference type="ChEBI" id="CHEBI:47942"/>
    </cofactor>
</comment>
<dbReference type="Pfam" id="PF18563">
    <property type="entry name" value="TubC_N"/>
    <property type="match status" value="1"/>
</dbReference>
<dbReference type="InterPro" id="IPR042099">
    <property type="entry name" value="ANL_N_sf"/>
</dbReference>
<accession>A0ABR6SBU5</accession>
<dbReference type="InterPro" id="IPR001242">
    <property type="entry name" value="Condensation_dom"/>
</dbReference>
<dbReference type="Pfam" id="PF00668">
    <property type="entry name" value="Condensation"/>
    <property type="match status" value="1"/>
</dbReference>
<evidence type="ECO:0000256" key="1">
    <source>
        <dbReference type="ARBA" id="ARBA00001957"/>
    </source>
</evidence>
<dbReference type="InterPro" id="IPR009081">
    <property type="entry name" value="PP-bd_ACP"/>
</dbReference>
<dbReference type="SUPFAM" id="SSF47336">
    <property type="entry name" value="ACP-like"/>
    <property type="match status" value="1"/>
</dbReference>
<dbReference type="PANTHER" id="PTHR45527:SF1">
    <property type="entry name" value="FATTY ACID SYNTHASE"/>
    <property type="match status" value="1"/>
</dbReference>
<dbReference type="Gene3D" id="3.40.50.12780">
    <property type="entry name" value="N-terminal domain of ligase-like"/>
    <property type="match status" value="1"/>
</dbReference>
<dbReference type="RefSeq" id="WP_011321496.1">
    <property type="nucleotide sequence ID" value="NZ_JACKZP010000079.1"/>
</dbReference>
<comment type="caution">
    <text evidence="3">The sequence shown here is derived from an EMBL/GenBank/DDBJ whole genome shotgun (WGS) entry which is preliminary data.</text>
</comment>
<dbReference type="NCBIfam" id="TIGR01733">
    <property type="entry name" value="AA-adenyl-dom"/>
    <property type="match status" value="1"/>
</dbReference>
<dbReference type="SUPFAM" id="SSF56801">
    <property type="entry name" value="Acetyl-CoA synthetase-like"/>
    <property type="match status" value="1"/>
</dbReference>
<dbReference type="InterPro" id="IPR001031">
    <property type="entry name" value="Thioesterase"/>
</dbReference>
<dbReference type="Gene3D" id="3.30.559.30">
    <property type="entry name" value="Nonribosomal peptide synthetase, condensation domain"/>
    <property type="match status" value="1"/>
</dbReference>
<dbReference type="Proteomes" id="UP000570851">
    <property type="component" value="Unassembled WGS sequence"/>
</dbReference>
<dbReference type="Gene3D" id="3.30.300.30">
    <property type="match status" value="1"/>
</dbReference>
<dbReference type="EMBL" id="JACKZP010000079">
    <property type="protein sequence ID" value="MBC1303872.1"/>
    <property type="molecule type" value="Genomic_DNA"/>
</dbReference>
<dbReference type="Gene3D" id="1.10.10.1830">
    <property type="entry name" value="Non-ribosomal peptide synthase, adenylation domain"/>
    <property type="match status" value="1"/>
</dbReference>
<name>A0ABR6SBU5_ANAVA</name>
<dbReference type="InterPro" id="IPR010071">
    <property type="entry name" value="AA_adenyl_dom"/>
</dbReference>
<dbReference type="GeneID" id="58722410"/>
<dbReference type="InterPro" id="IPR041464">
    <property type="entry name" value="TubC_N"/>
</dbReference>
<dbReference type="Gene3D" id="3.30.559.10">
    <property type="entry name" value="Chloramphenicol acetyltransferase-like domain"/>
    <property type="match status" value="1"/>
</dbReference>
<gene>
    <name evidence="3" type="ORF">GNE12_18350</name>
</gene>